<keyword evidence="1" id="KW-0732">Signal</keyword>
<keyword evidence="3" id="KW-1185">Reference proteome</keyword>
<dbReference type="AlphaFoldDB" id="A0A4R5Q6H5"/>
<gene>
    <name evidence="2" type="ORF">E2C06_33335</name>
</gene>
<dbReference type="RefSeq" id="WP_133292871.1">
    <property type="nucleotide sequence ID" value="NZ_SMSJ01000134.1"/>
</dbReference>
<sequence>MTPRTLLLALLAPCLLAACANETTIPEATDAAVGRAAATAASTPAAPVTAFDGSYGGRMTLNPDRTRACPAAAQEDRTITVRQGRASFLIEPAVRHVLTGAVGASGDVRMSDSLDRTIATTGIFANDRFQGEHRNGLCSYTVLMNKRGG</sequence>
<evidence type="ECO:0000313" key="2">
    <source>
        <dbReference type="EMBL" id="TDH58296.1"/>
    </source>
</evidence>
<dbReference type="Proteomes" id="UP000295096">
    <property type="component" value="Unassembled WGS sequence"/>
</dbReference>
<dbReference type="PROSITE" id="PS51257">
    <property type="entry name" value="PROKAR_LIPOPROTEIN"/>
    <property type="match status" value="1"/>
</dbReference>
<feature type="signal peptide" evidence="1">
    <location>
        <begin position="1"/>
        <end position="20"/>
    </location>
</feature>
<protein>
    <recommendedName>
        <fullName evidence="4">Lipoprotein</fullName>
    </recommendedName>
</protein>
<accession>A0A4R5Q6H5</accession>
<comment type="caution">
    <text evidence="2">The sequence shown here is derived from an EMBL/GenBank/DDBJ whole genome shotgun (WGS) entry which is preliminary data.</text>
</comment>
<evidence type="ECO:0008006" key="4">
    <source>
        <dbReference type="Google" id="ProtNLM"/>
    </source>
</evidence>
<evidence type="ECO:0000313" key="3">
    <source>
        <dbReference type="Proteomes" id="UP000295096"/>
    </source>
</evidence>
<evidence type="ECO:0000256" key="1">
    <source>
        <dbReference type="SAM" id="SignalP"/>
    </source>
</evidence>
<name>A0A4R5Q6H5_9PROT</name>
<organism evidence="2 3">
    <name type="scientific">Dankookia rubra</name>
    <dbReference type="NCBI Taxonomy" id="1442381"/>
    <lineage>
        <taxon>Bacteria</taxon>
        <taxon>Pseudomonadati</taxon>
        <taxon>Pseudomonadota</taxon>
        <taxon>Alphaproteobacteria</taxon>
        <taxon>Acetobacterales</taxon>
        <taxon>Roseomonadaceae</taxon>
        <taxon>Dankookia</taxon>
    </lineage>
</organism>
<feature type="chain" id="PRO_5020949683" description="Lipoprotein" evidence="1">
    <location>
        <begin position="21"/>
        <end position="149"/>
    </location>
</feature>
<proteinExistence type="predicted"/>
<dbReference type="EMBL" id="SMSJ01000134">
    <property type="protein sequence ID" value="TDH58296.1"/>
    <property type="molecule type" value="Genomic_DNA"/>
</dbReference>
<reference evidence="2 3" key="1">
    <citation type="journal article" date="2016" name="J. Microbiol.">
        <title>Dankookia rubra gen. nov., sp. nov., an alphaproteobacterium isolated from sediment of a shallow stream.</title>
        <authorList>
            <person name="Kim W.H."/>
            <person name="Kim D.H."/>
            <person name="Kang K."/>
            <person name="Ahn T.Y."/>
        </authorList>
    </citation>
    <scope>NUCLEOTIDE SEQUENCE [LARGE SCALE GENOMIC DNA]</scope>
    <source>
        <strain evidence="2 3">JCM30602</strain>
    </source>
</reference>
<dbReference type="OrthoDB" id="7278548at2"/>